<accession>A0A822YUK2</accession>
<reference evidence="1 2" key="1">
    <citation type="journal article" date="2020" name="Mol. Biol. Evol.">
        <title>Distinct Expression and Methylation Patterns for Genes with Different Fates following a Single Whole-Genome Duplication in Flowering Plants.</title>
        <authorList>
            <person name="Shi T."/>
            <person name="Rahmani R.S."/>
            <person name="Gugger P.F."/>
            <person name="Wang M."/>
            <person name="Li H."/>
            <person name="Zhang Y."/>
            <person name="Li Z."/>
            <person name="Wang Q."/>
            <person name="Van de Peer Y."/>
            <person name="Marchal K."/>
            <person name="Chen J."/>
        </authorList>
    </citation>
    <scope>NUCLEOTIDE SEQUENCE [LARGE SCALE GENOMIC DNA]</scope>
    <source>
        <tissue evidence="1">Leaf</tissue>
    </source>
</reference>
<dbReference type="Proteomes" id="UP000607653">
    <property type="component" value="Unassembled WGS sequence"/>
</dbReference>
<sequence length="83" mass="9065">MKVKSMLYGFNSLMDKLRKMESSGPSPVCLLMANGVSRGFSFCLLSVPEGVKVEEQPNINECVCGIGADILSLFVFVSKFKPN</sequence>
<proteinExistence type="predicted"/>
<protein>
    <submittedName>
        <fullName evidence="1">Uncharacterized protein</fullName>
    </submittedName>
</protein>
<evidence type="ECO:0000313" key="2">
    <source>
        <dbReference type="Proteomes" id="UP000607653"/>
    </source>
</evidence>
<dbReference type="EMBL" id="DUZY01000004">
    <property type="protein sequence ID" value="DAD35099.1"/>
    <property type="molecule type" value="Genomic_DNA"/>
</dbReference>
<organism evidence="1 2">
    <name type="scientific">Nelumbo nucifera</name>
    <name type="common">Sacred lotus</name>
    <dbReference type="NCBI Taxonomy" id="4432"/>
    <lineage>
        <taxon>Eukaryota</taxon>
        <taxon>Viridiplantae</taxon>
        <taxon>Streptophyta</taxon>
        <taxon>Embryophyta</taxon>
        <taxon>Tracheophyta</taxon>
        <taxon>Spermatophyta</taxon>
        <taxon>Magnoliopsida</taxon>
        <taxon>Proteales</taxon>
        <taxon>Nelumbonaceae</taxon>
        <taxon>Nelumbo</taxon>
    </lineage>
</organism>
<name>A0A822YUK2_NELNU</name>
<keyword evidence="2" id="KW-1185">Reference proteome</keyword>
<evidence type="ECO:0000313" key="1">
    <source>
        <dbReference type="EMBL" id="DAD35099.1"/>
    </source>
</evidence>
<dbReference type="AlphaFoldDB" id="A0A822YUK2"/>
<comment type="caution">
    <text evidence="1">The sequence shown here is derived from an EMBL/GenBank/DDBJ whole genome shotgun (WGS) entry which is preliminary data.</text>
</comment>
<gene>
    <name evidence="1" type="ORF">HUJ06_005739</name>
</gene>